<accession>A0A8T1VA75</accession>
<feature type="compositionally biased region" description="Low complexity" evidence="1">
    <location>
        <begin position="1"/>
        <end position="11"/>
    </location>
</feature>
<proteinExistence type="predicted"/>
<dbReference type="EMBL" id="JAGDFM010000444">
    <property type="protein sequence ID" value="KAG7378197.1"/>
    <property type="molecule type" value="Genomic_DNA"/>
</dbReference>
<dbReference type="AlphaFoldDB" id="A0A8T1VA75"/>
<protein>
    <submittedName>
        <fullName evidence="2">Uncharacterized protein</fullName>
    </submittedName>
</protein>
<name>A0A8T1VA75_9STRA</name>
<feature type="region of interest" description="Disordered" evidence="1">
    <location>
        <begin position="70"/>
        <end position="103"/>
    </location>
</feature>
<evidence type="ECO:0000313" key="2">
    <source>
        <dbReference type="EMBL" id="KAG7378197.1"/>
    </source>
</evidence>
<gene>
    <name evidence="2" type="ORF">PHYPSEUDO_010419</name>
</gene>
<organism evidence="2 3">
    <name type="scientific">Phytophthora pseudosyringae</name>
    <dbReference type="NCBI Taxonomy" id="221518"/>
    <lineage>
        <taxon>Eukaryota</taxon>
        <taxon>Sar</taxon>
        <taxon>Stramenopiles</taxon>
        <taxon>Oomycota</taxon>
        <taxon>Peronosporomycetes</taxon>
        <taxon>Peronosporales</taxon>
        <taxon>Peronosporaceae</taxon>
        <taxon>Phytophthora</taxon>
    </lineage>
</organism>
<keyword evidence="3" id="KW-1185">Reference proteome</keyword>
<feature type="region of interest" description="Disordered" evidence="1">
    <location>
        <begin position="1"/>
        <end position="20"/>
    </location>
</feature>
<sequence>MAPTVSSSTASPPAPVPTHDSSWMVVRMLNYPKNQQDPRLHDYIANSLNTDLSDIDGTWRQLLDCHAARRADADRGHGRSRGKAEQRRRAATHVGQEQSPPRWRRAAAAIHVGAMDGGAPAQQDLAHHPQCDAEGERLYFRAGYIETDVYLTREKPPVYGVVKLEKASAPSAL</sequence>
<reference evidence="2" key="1">
    <citation type="submission" date="2021-02" db="EMBL/GenBank/DDBJ databases">
        <authorList>
            <person name="Palmer J.M."/>
        </authorList>
    </citation>
    <scope>NUCLEOTIDE SEQUENCE</scope>
    <source>
        <strain evidence="2">SCRP734</strain>
    </source>
</reference>
<evidence type="ECO:0000256" key="1">
    <source>
        <dbReference type="SAM" id="MobiDB-lite"/>
    </source>
</evidence>
<feature type="compositionally biased region" description="Basic and acidic residues" evidence="1">
    <location>
        <begin position="70"/>
        <end position="88"/>
    </location>
</feature>
<comment type="caution">
    <text evidence="2">The sequence shown here is derived from an EMBL/GenBank/DDBJ whole genome shotgun (WGS) entry which is preliminary data.</text>
</comment>
<dbReference type="Proteomes" id="UP000694044">
    <property type="component" value="Unassembled WGS sequence"/>
</dbReference>
<evidence type="ECO:0000313" key="3">
    <source>
        <dbReference type="Proteomes" id="UP000694044"/>
    </source>
</evidence>